<proteinExistence type="predicted"/>
<dbReference type="Proteomes" id="UP000070250">
    <property type="component" value="Chromosome"/>
</dbReference>
<dbReference type="STRING" id="465721.ACG33_00115"/>
<keyword evidence="2" id="KW-1185">Reference proteome</keyword>
<dbReference type="PATRIC" id="fig|465721.4.peg.25"/>
<accession>A0A127F7J3</accession>
<dbReference type="CDD" id="cd09757">
    <property type="entry name" value="Cas8c_I-C"/>
    <property type="match status" value="1"/>
</dbReference>
<dbReference type="KEGG" id="sdf:ACG33_00115"/>
<organism evidence="1 2">
    <name type="scientific">Steroidobacter denitrificans</name>
    <dbReference type="NCBI Taxonomy" id="465721"/>
    <lineage>
        <taxon>Bacteria</taxon>
        <taxon>Pseudomonadati</taxon>
        <taxon>Pseudomonadota</taxon>
        <taxon>Gammaproteobacteria</taxon>
        <taxon>Steroidobacterales</taxon>
        <taxon>Steroidobacteraceae</taxon>
        <taxon>Steroidobacter</taxon>
    </lineage>
</organism>
<sequence length="583" mass="64461">MILKALNRYYERSESLPREGWVRRGVDYVVVLNAQGECINLESIGELKKGKTVPSERLVTAIGKQAMKHTNSGKDANLLWDNASFVFGTGNKGATKLTSFIDTLQGWLGGINDPGVEAVKLFCLNLKKRPEAAGVLIERFQLKKDFDKRDPVLTFRLVEDVESVHLRPRVRAAYEAALIATQFGSPVRGNCLVTGQIDVPLALNESVIKGVWGGQPAGCNIVSFNARAFESYGKRERNGENAPVSTQASFAYTTALNHLLSSSQRIQVGDASTVFWAEEPHDLESAMSDLFGDPPKDDPDRNVRAVESLYSAVHTGKFAEGGLSTRFHVLGLAPNAARISIRFWETATALELGERIKQHFDDLEIVHADYEPRYLSLSRLLRGVALLNKAENIPPNIGGEVMRAILEGLPYPATLLNQAVMRCRAEQSVTYARAAAIKASLNRQIRFRQSPEKEFLPMLDLGNTNPGYRLGRLFATLEKIQEDANPGLNATIRDRYYGAASSTPSAVFSTLLRLSKHHLGKLPGGLEVVRERLIGEIMGGFSADSFPPRVLPLADQARFALGYYHQRQAFFTKSESKNQEECQ</sequence>
<dbReference type="InterPro" id="IPR010144">
    <property type="entry name" value="CRISPR-assoc_prot_Csd1-typ"/>
</dbReference>
<dbReference type="OrthoDB" id="9778918at2"/>
<dbReference type="AlphaFoldDB" id="A0A127F7J3"/>
<dbReference type="Pfam" id="PF09709">
    <property type="entry name" value="Cas_Csd1"/>
    <property type="match status" value="1"/>
</dbReference>
<dbReference type="EMBL" id="CP011971">
    <property type="protein sequence ID" value="AMN45530.1"/>
    <property type="molecule type" value="Genomic_DNA"/>
</dbReference>
<evidence type="ECO:0008006" key="3">
    <source>
        <dbReference type="Google" id="ProtNLM"/>
    </source>
</evidence>
<dbReference type="NCBIfam" id="TIGR01863">
    <property type="entry name" value="cas_Csd1"/>
    <property type="match status" value="1"/>
</dbReference>
<gene>
    <name evidence="1" type="ORF">ACG33_00115</name>
</gene>
<reference evidence="1 2" key="1">
    <citation type="submission" date="2015-06" db="EMBL/GenBank/DDBJ databases">
        <title>A Comprehensive Approach to Explore the Metabolic and Phylogenetic Diversity of Bacterial Steroid Degradation in the Environment: Testosterone as an Example.</title>
        <authorList>
            <person name="Yang F.-C."/>
            <person name="Chen Y.-L."/>
            <person name="Yu C.-P."/>
            <person name="Tang S.-L."/>
            <person name="Wang P.-H."/>
            <person name="Ismail W."/>
            <person name="Wang C.-H."/>
            <person name="Yang C.-Y."/>
            <person name="Chiang Y.-R."/>
        </authorList>
    </citation>
    <scope>NUCLEOTIDE SEQUENCE [LARGE SCALE GENOMIC DNA]</scope>
    <source>
        <strain evidence="1 2">DSM 18526</strain>
    </source>
</reference>
<name>A0A127F7J3_STEDE</name>
<protein>
    <recommendedName>
        <fullName evidence="3">CRISPR-associated protein Csd1</fullName>
    </recommendedName>
</protein>
<dbReference type="RefSeq" id="WP_066917804.1">
    <property type="nucleotide sequence ID" value="NZ_CP011971.1"/>
</dbReference>
<evidence type="ECO:0000313" key="2">
    <source>
        <dbReference type="Proteomes" id="UP000070250"/>
    </source>
</evidence>
<evidence type="ECO:0000313" key="1">
    <source>
        <dbReference type="EMBL" id="AMN45530.1"/>
    </source>
</evidence>